<keyword evidence="3" id="KW-0786">Thiamine pyrophosphate</keyword>
<keyword evidence="2 6" id="KW-0560">Oxidoreductase</keyword>
<evidence type="ECO:0000256" key="1">
    <source>
        <dbReference type="ARBA" id="ARBA00001964"/>
    </source>
</evidence>
<feature type="domain" description="2-oxoglutarate dehydrogenase E1 component N-terminal" evidence="5">
    <location>
        <begin position="16"/>
        <end position="53"/>
    </location>
</feature>
<protein>
    <submittedName>
        <fullName evidence="6">2-oxoglutarate dehydrogenase E1 component</fullName>
        <ecNumber evidence="6">1.2.4.2</ecNumber>
    </submittedName>
</protein>
<sequence>MSQKTKASMQDLWENSMLDSGSAAWVEGLYESYLQNPNNVDTHWREYFGTLPRVNGTLKDTIHSDVREQFRRITEKRCGTQLPPTQSASTAVLEHERKQVKVLQLINAYRFRGHQHAKLDPLGREFAQHVEELSLQNHGLSDADLQTVFTTGSLNGPDEASLQEIHNIISEAYCGSIGAEYMHITETGEKRWIQQRIETVRGKAKLSEEQQICLLSRLTAAEGLEKYLHTKYVGQKRFSLEGGETLIPLIHETIQRASSHGIKEAVMGMAHRGRLNVLINVMGKTPVELFQEFEGTKAGCDKNMGDVKYHMGFSSNMKLPKGNLHLALAFNPSHLEIVAPVVEGSVRARQDRRGDVDGVEVLPIQIHGDAAFSGQGVVMETLQMSQSRGYSTKGSIHIVVNNQIGFTTSNIKDSRSTYYCTDVAKMVNAPIFHVNSDDPEAVMLIAQIALDYRMAFKKDVVIDLVCYRRHGHNEADEPSATQPMMYKNINALKTTRSLYAEKLQQQNIIDNHAADKMMQDFRNELDAGHCVVPEVIES</sequence>
<dbReference type="FunFam" id="1.10.287.1150:FF:000004">
    <property type="entry name" value="2-oxoglutarate dehydrogenase E1 component"/>
    <property type="match status" value="1"/>
</dbReference>
<evidence type="ECO:0000313" key="6">
    <source>
        <dbReference type="EMBL" id="VAW67832.1"/>
    </source>
</evidence>
<comment type="cofactor">
    <cofactor evidence="1">
        <name>thiamine diphosphate</name>
        <dbReference type="ChEBI" id="CHEBI:58937"/>
    </cofactor>
</comment>
<dbReference type="AlphaFoldDB" id="A0A3B0XXE7"/>
<accession>A0A3B0XXE7</accession>
<dbReference type="GO" id="GO:0005829">
    <property type="term" value="C:cytosol"/>
    <property type="evidence" value="ECO:0007669"/>
    <property type="project" value="TreeGrafter"/>
</dbReference>
<dbReference type="Pfam" id="PF16078">
    <property type="entry name" value="2-oxogl_dehyd_N"/>
    <property type="match status" value="1"/>
</dbReference>
<evidence type="ECO:0000259" key="5">
    <source>
        <dbReference type="Pfam" id="PF16078"/>
    </source>
</evidence>
<dbReference type="PANTHER" id="PTHR23152">
    <property type="entry name" value="2-OXOGLUTARATE DEHYDROGENASE"/>
    <property type="match status" value="1"/>
</dbReference>
<dbReference type="InterPro" id="IPR011603">
    <property type="entry name" value="2oxoglutarate_DH_E1"/>
</dbReference>
<dbReference type="SUPFAM" id="SSF52518">
    <property type="entry name" value="Thiamin diphosphate-binding fold (THDP-binding)"/>
    <property type="match status" value="1"/>
</dbReference>
<dbReference type="GO" id="GO:0004591">
    <property type="term" value="F:oxoglutarate dehydrogenase (succinyl-transferring) activity"/>
    <property type="evidence" value="ECO:0007669"/>
    <property type="project" value="UniProtKB-EC"/>
</dbReference>
<dbReference type="PANTHER" id="PTHR23152:SF4">
    <property type="entry name" value="2-OXOADIPATE DEHYDROGENASE COMPLEX COMPONENT E1"/>
    <property type="match status" value="1"/>
</dbReference>
<name>A0A3B0XXE7_9ZZZZ</name>
<reference evidence="6" key="1">
    <citation type="submission" date="2018-06" db="EMBL/GenBank/DDBJ databases">
        <authorList>
            <person name="Zhirakovskaya E."/>
        </authorList>
    </citation>
    <scope>NUCLEOTIDE SEQUENCE</scope>
</reference>
<dbReference type="Gene3D" id="1.10.287.1150">
    <property type="entry name" value="TPP helical domain"/>
    <property type="match status" value="1"/>
</dbReference>
<feature type="domain" description="Dehydrogenase E1 component" evidence="4">
    <location>
        <begin position="224"/>
        <end position="525"/>
    </location>
</feature>
<dbReference type="EC" id="1.2.4.2" evidence="6"/>
<proteinExistence type="predicted"/>
<dbReference type="FunFam" id="3.40.50.970:FF:000014">
    <property type="entry name" value="2-oxoglutarate dehydrogenase E1 component"/>
    <property type="match status" value="1"/>
</dbReference>
<dbReference type="EMBL" id="UOFH01000407">
    <property type="protein sequence ID" value="VAW67832.1"/>
    <property type="molecule type" value="Genomic_DNA"/>
</dbReference>
<dbReference type="InterPro" id="IPR001017">
    <property type="entry name" value="DH_E1"/>
</dbReference>
<dbReference type="GO" id="GO:0045252">
    <property type="term" value="C:oxoglutarate dehydrogenase complex"/>
    <property type="evidence" value="ECO:0007669"/>
    <property type="project" value="TreeGrafter"/>
</dbReference>
<dbReference type="InterPro" id="IPR032106">
    <property type="entry name" value="2-oxogl_dehyd_N"/>
</dbReference>
<dbReference type="Pfam" id="PF00676">
    <property type="entry name" value="E1_dh"/>
    <property type="match status" value="1"/>
</dbReference>
<evidence type="ECO:0000259" key="4">
    <source>
        <dbReference type="Pfam" id="PF00676"/>
    </source>
</evidence>
<evidence type="ECO:0000256" key="2">
    <source>
        <dbReference type="ARBA" id="ARBA00023002"/>
    </source>
</evidence>
<gene>
    <name evidence="6" type="ORF">MNBD_GAMMA08-2404</name>
</gene>
<organism evidence="6">
    <name type="scientific">hydrothermal vent metagenome</name>
    <dbReference type="NCBI Taxonomy" id="652676"/>
    <lineage>
        <taxon>unclassified sequences</taxon>
        <taxon>metagenomes</taxon>
        <taxon>ecological metagenomes</taxon>
    </lineage>
</organism>
<evidence type="ECO:0000256" key="3">
    <source>
        <dbReference type="ARBA" id="ARBA00023052"/>
    </source>
</evidence>
<dbReference type="GO" id="GO:0030976">
    <property type="term" value="F:thiamine pyrophosphate binding"/>
    <property type="evidence" value="ECO:0007669"/>
    <property type="project" value="InterPro"/>
</dbReference>
<dbReference type="CDD" id="cd02016">
    <property type="entry name" value="TPP_E1_OGDC_like"/>
    <property type="match status" value="1"/>
</dbReference>
<dbReference type="InterPro" id="IPR029061">
    <property type="entry name" value="THDP-binding"/>
</dbReference>
<feature type="non-terminal residue" evidence="6">
    <location>
        <position position="538"/>
    </location>
</feature>
<dbReference type="Gene3D" id="3.40.50.970">
    <property type="match status" value="1"/>
</dbReference>
<dbReference type="GO" id="GO:0006099">
    <property type="term" value="P:tricarboxylic acid cycle"/>
    <property type="evidence" value="ECO:0007669"/>
    <property type="project" value="TreeGrafter"/>
</dbReference>